<proteinExistence type="predicted"/>
<accession>A0AAE3YEL6</accession>
<dbReference type="InterPro" id="IPR015946">
    <property type="entry name" value="KH_dom-like_a/b"/>
</dbReference>
<dbReference type="AlphaFoldDB" id="A0AAE3YEL6"/>
<dbReference type="InterPro" id="IPR036102">
    <property type="entry name" value="OsmC/Ohrsf"/>
</dbReference>
<dbReference type="PANTHER" id="PTHR42830:SF1">
    <property type="entry name" value="OSMOTICALLY INDUCIBLE FAMILY PROTEIN"/>
    <property type="match status" value="1"/>
</dbReference>
<dbReference type="RefSeq" id="WP_309848898.1">
    <property type="nucleotide sequence ID" value="NZ_BAAAIU010000004.1"/>
</dbReference>
<organism evidence="1 2">
    <name type="scientific">Falsarthrobacter nasiphocae</name>
    <dbReference type="NCBI Taxonomy" id="189863"/>
    <lineage>
        <taxon>Bacteria</taxon>
        <taxon>Bacillati</taxon>
        <taxon>Actinomycetota</taxon>
        <taxon>Actinomycetes</taxon>
        <taxon>Micrococcales</taxon>
        <taxon>Micrococcaceae</taxon>
        <taxon>Falsarthrobacter</taxon>
    </lineage>
</organism>
<dbReference type="InterPro" id="IPR019904">
    <property type="entry name" value="Peroxiredoxin_OsmC"/>
</dbReference>
<dbReference type="InterPro" id="IPR052707">
    <property type="entry name" value="OsmC_Ohr_Peroxiredoxin"/>
</dbReference>
<evidence type="ECO:0000313" key="1">
    <source>
        <dbReference type="EMBL" id="MDR6891287.1"/>
    </source>
</evidence>
<dbReference type="SUPFAM" id="SSF82784">
    <property type="entry name" value="OsmC-like"/>
    <property type="match status" value="1"/>
</dbReference>
<comment type="caution">
    <text evidence="1">The sequence shown here is derived from an EMBL/GenBank/DDBJ whole genome shotgun (WGS) entry which is preliminary data.</text>
</comment>
<dbReference type="PANTHER" id="PTHR42830">
    <property type="entry name" value="OSMOTICALLY INDUCIBLE FAMILY PROTEIN"/>
    <property type="match status" value="1"/>
</dbReference>
<reference evidence="1" key="1">
    <citation type="submission" date="2023-07" db="EMBL/GenBank/DDBJ databases">
        <title>Sequencing the genomes of 1000 actinobacteria strains.</title>
        <authorList>
            <person name="Klenk H.-P."/>
        </authorList>
    </citation>
    <scope>NUCLEOTIDE SEQUENCE</scope>
    <source>
        <strain evidence="1">DSM 13988</strain>
    </source>
</reference>
<dbReference type="Proteomes" id="UP001247307">
    <property type="component" value="Unassembled WGS sequence"/>
</dbReference>
<sequence length="143" mass="15093">MAIIRTATTTWEGNLSSGEGRVNLDTSEQGTFDVTWKARAEEADYKTSPEELIAAAHSSCFSMALSHALGEAGYTAEEIRTSASVSFVPGEGIKGSELSLSARIPGIEDEEFQRLAQGAKDGCPVSLALAGIEITLKAELIQA</sequence>
<dbReference type="Pfam" id="PF02566">
    <property type="entry name" value="OsmC"/>
    <property type="match status" value="1"/>
</dbReference>
<dbReference type="InterPro" id="IPR003718">
    <property type="entry name" value="OsmC/Ohr_fam"/>
</dbReference>
<dbReference type="EMBL" id="JAVDUI010000001">
    <property type="protein sequence ID" value="MDR6891287.1"/>
    <property type="molecule type" value="Genomic_DNA"/>
</dbReference>
<dbReference type="NCBIfam" id="TIGR03562">
    <property type="entry name" value="osmo_induc_OsmC"/>
    <property type="match status" value="1"/>
</dbReference>
<dbReference type="GO" id="GO:0006979">
    <property type="term" value="P:response to oxidative stress"/>
    <property type="evidence" value="ECO:0007669"/>
    <property type="project" value="InterPro"/>
</dbReference>
<gene>
    <name evidence="1" type="ORF">J2S35_000227</name>
</gene>
<dbReference type="GO" id="GO:0004601">
    <property type="term" value="F:peroxidase activity"/>
    <property type="evidence" value="ECO:0007669"/>
    <property type="project" value="InterPro"/>
</dbReference>
<protein>
    <submittedName>
        <fullName evidence="1">Osmotically inducible protein OsmC</fullName>
    </submittedName>
</protein>
<name>A0AAE3YEL6_9MICC</name>
<evidence type="ECO:0000313" key="2">
    <source>
        <dbReference type="Proteomes" id="UP001247307"/>
    </source>
</evidence>
<keyword evidence="2" id="KW-1185">Reference proteome</keyword>
<dbReference type="Gene3D" id="3.30.300.20">
    <property type="match status" value="1"/>
</dbReference>